<dbReference type="VEuPathDB" id="FungiDB:AJ78_03583"/>
<dbReference type="AlphaFoldDB" id="A0A1J9PJM5"/>
<feature type="domain" description="Rhodanese" evidence="1">
    <location>
        <begin position="26"/>
        <end position="154"/>
    </location>
</feature>
<dbReference type="OrthoDB" id="102559at2759"/>
<organism evidence="2 3">
    <name type="scientific">Emergomyces pasteurianus Ep9510</name>
    <dbReference type="NCBI Taxonomy" id="1447872"/>
    <lineage>
        <taxon>Eukaryota</taxon>
        <taxon>Fungi</taxon>
        <taxon>Dikarya</taxon>
        <taxon>Ascomycota</taxon>
        <taxon>Pezizomycotina</taxon>
        <taxon>Eurotiomycetes</taxon>
        <taxon>Eurotiomycetidae</taxon>
        <taxon>Onygenales</taxon>
        <taxon>Ajellomycetaceae</taxon>
        <taxon>Emergomyces</taxon>
    </lineage>
</organism>
<dbReference type="GO" id="GO:0005634">
    <property type="term" value="C:nucleus"/>
    <property type="evidence" value="ECO:0007669"/>
    <property type="project" value="TreeGrafter"/>
</dbReference>
<evidence type="ECO:0000259" key="1">
    <source>
        <dbReference type="PROSITE" id="PS50206"/>
    </source>
</evidence>
<protein>
    <recommendedName>
        <fullName evidence="1">Rhodanese domain-containing protein</fullName>
    </recommendedName>
</protein>
<comment type="caution">
    <text evidence="2">The sequence shown here is derived from an EMBL/GenBank/DDBJ whole genome shotgun (WGS) entry which is preliminary data.</text>
</comment>
<reference evidence="2 3" key="1">
    <citation type="submission" date="2015-07" db="EMBL/GenBank/DDBJ databases">
        <title>Emmonsia species relationships and genome sequence.</title>
        <authorList>
            <consortium name="The Broad Institute Genomics Platform"/>
            <person name="Cuomo C.A."/>
            <person name="Munoz J.F."/>
            <person name="Imamovic A."/>
            <person name="Priest M.E."/>
            <person name="Young S."/>
            <person name="Clay O.K."/>
            <person name="McEwen J.G."/>
        </authorList>
    </citation>
    <scope>NUCLEOTIDE SEQUENCE [LARGE SCALE GENOMIC DNA]</scope>
    <source>
        <strain evidence="2 3">UAMH 9510</strain>
    </source>
</reference>
<dbReference type="InterPro" id="IPR036873">
    <property type="entry name" value="Rhodanese-like_dom_sf"/>
</dbReference>
<sequence length="167" mass="18825">MSGVTIASLQRMSRDALAVILLTPTKADKVAIIDVRDSGKSHSPDLLFALHYPSAVIHVIMPFTDHVGGHIFSSTWHPSSTLNENMPDLINTLRDKEKVVFHCALSQERGPSAALKYIREREQVLGKEESAKQTVFVLDGGFVLWQEKYGEDQRLTQAYVKDIWEEY</sequence>
<dbReference type="PANTHER" id="PTHR10828:SF38">
    <property type="entry name" value="ARSENICAL-RESISTANCE PROTEIN 2-RELATED"/>
    <property type="match status" value="1"/>
</dbReference>
<dbReference type="EMBL" id="LGRN01000117">
    <property type="protein sequence ID" value="OJD16246.1"/>
    <property type="molecule type" value="Genomic_DNA"/>
</dbReference>
<proteinExistence type="predicted"/>
<keyword evidence="3" id="KW-1185">Reference proteome</keyword>
<dbReference type="Pfam" id="PF00581">
    <property type="entry name" value="Rhodanese"/>
    <property type="match status" value="1"/>
</dbReference>
<dbReference type="SMART" id="SM00450">
    <property type="entry name" value="RHOD"/>
    <property type="match status" value="1"/>
</dbReference>
<dbReference type="PANTHER" id="PTHR10828">
    <property type="entry name" value="M-PHASE INDUCER PHOSPHATASE DUAL SPECIFICITY PHOSPHATASE CDC25"/>
    <property type="match status" value="1"/>
</dbReference>
<dbReference type="PROSITE" id="PS50206">
    <property type="entry name" value="RHODANESE_3"/>
    <property type="match status" value="1"/>
</dbReference>
<evidence type="ECO:0000313" key="3">
    <source>
        <dbReference type="Proteomes" id="UP000182235"/>
    </source>
</evidence>
<dbReference type="STRING" id="1447872.A0A1J9PJM5"/>
<dbReference type="SUPFAM" id="SSF52821">
    <property type="entry name" value="Rhodanese/Cell cycle control phosphatase"/>
    <property type="match status" value="1"/>
</dbReference>
<name>A0A1J9PJM5_9EURO</name>
<dbReference type="Proteomes" id="UP000182235">
    <property type="component" value="Unassembled WGS sequence"/>
</dbReference>
<dbReference type="InterPro" id="IPR001763">
    <property type="entry name" value="Rhodanese-like_dom"/>
</dbReference>
<accession>A0A1J9PJM5</accession>
<evidence type="ECO:0000313" key="2">
    <source>
        <dbReference type="EMBL" id="OJD16246.1"/>
    </source>
</evidence>
<gene>
    <name evidence="2" type="ORF">AJ78_03583</name>
</gene>
<dbReference type="GO" id="GO:0004725">
    <property type="term" value="F:protein tyrosine phosphatase activity"/>
    <property type="evidence" value="ECO:0007669"/>
    <property type="project" value="TreeGrafter"/>
</dbReference>
<dbReference type="Gene3D" id="3.40.250.10">
    <property type="entry name" value="Rhodanese-like domain"/>
    <property type="match status" value="1"/>
</dbReference>
<dbReference type="GO" id="GO:0005737">
    <property type="term" value="C:cytoplasm"/>
    <property type="evidence" value="ECO:0007669"/>
    <property type="project" value="TreeGrafter"/>
</dbReference>